<gene>
    <name evidence="2" type="ORF">TEQG_03082</name>
</gene>
<accession>F2PQ80</accession>
<reference evidence="3" key="1">
    <citation type="journal article" date="2012" name="MBio">
        <title>Comparative genome analysis of Trichophyton rubrum and related dermatophytes reveals candidate genes involved in infection.</title>
        <authorList>
            <person name="Martinez D.A."/>
            <person name="Oliver B.G."/>
            <person name="Graeser Y."/>
            <person name="Goldberg J.M."/>
            <person name="Li W."/>
            <person name="Martinez-Rossi N.M."/>
            <person name="Monod M."/>
            <person name="Shelest E."/>
            <person name="Barton R.C."/>
            <person name="Birch E."/>
            <person name="Brakhage A.A."/>
            <person name="Chen Z."/>
            <person name="Gurr S.J."/>
            <person name="Heiman D."/>
            <person name="Heitman J."/>
            <person name="Kosti I."/>
            <person name="Rossi A."/>
            <person name="Saif S."/>
            <person name="Samalova M."/>
            <person name="Saunders C.W."/>
            <person name="Shea T."/>
            <person name="Summerbell R.C."/>
            <person name="Xu J."/>
            <person name="Young S."/>
            <person name="Zeng Q."/>
            <person name="Birren B.W."/>
            <person name="Cuomo C.A."/>
            <person name="White T.C."/>
        </authorList>
    </citation>
    <scope>NUCLEOTIDE SEQUENCE [LARGE SCALE GENOMIC DNA]</scope>
    <source>
        <strain evidence="3">ATCC MYA-4606 / CBS 127.97</strain>
    </source>
</reference>
<dbReference type="HOGENOM" id="CLU_761162_0_0_1"/>
<proteinExistence type="predicted"/>
<organism evidence="2 3">
    <name type="scientific">Trichophyton equinum (strain ATCC MYA-4606 / CBS 127.97)</name>
    <name type="common">Horse ringworm fungus</name>
    <dbReference type="NCBI Taxonomy" id="559882"/>
    <lineage>
        <taxon>Eukaryota</taxon>
        <taxon>Fungi</taxon>
        <taxon>Dikarya</taxon>
        <taxon>Ascomycota</taxon>
        <taxon>Pezizomycotina</taxon>
        <taxon>Eurotiomycetes</taxon>
        <taxon>Eurotiomycetidae</taxon>
        <taxon>Onygenales</taxon>
        <taxon>Arthrodermataceae</taxon>
        <taxon>Trichophyton</taxon>
    </lineage>
</organism>
<dbReference type="AlphaFoldDB" id="F2PQ80"/>
<dbReference type="EMBL" id="DS995731">
    <property type="protein sequence ID" value="EGE04048.1"/>
    <property type="molecule type" value="Genomic_DNA"/>
</dbReference>
<name>F2PQ80_TRIEC</name>
<protein>
    <submittedName>
        <fullName evidence="2">Uncharacterized protein</fullName>
    </submittedName>
</protein>
<dbReference type="Proteomes" id="UP000009169">
    <property type="component" value="Unassembled WGS sequence"/>
</dbReference>
<feature type="compositionally biased region" description="Polar residues" evidence="1">
    <location>
        <begin position="252"/>
        <end position="270"/>
    </location>
</feature>
<keyword evidence="3" id="KW-1185">Reference proteome</keyword>
<evidence type="ECO:0000313" key="3">
    <source>
        <dbReference type="Proteomes" id="UP000009169"/>
    </source>
</evidence>
<dbReference type="VEuPathDB" id="FungiDB:TEQG_03082"/>
<sequence length="364" mass="42394">MARLREKSQDIYHRLEILNYAQGVPKYLYRVPIGALFDIYAEQSDQDTFYRAREKLHQAAEEANIEATGEDYLFLDIPEELGVYWKSLRAELTPYLHSFWESCLREVNPSIIELQAKYTEVSTRLREKNTQRSLPPYLYYVDVEWLCRIYYGLARKVVTRNRARFNSLIEVLKERVEELWFDIIDTATNYTRDVFSVGSNTTTTAPTNLTENSDTEVEAELDPFPGTLAFPTLDNFDLDDASSEDNAPELRNTVSNPGNLNEASTANDNRPNGPGDKILGIPPVLDIPTRIRRERRAIPPRRKGNYRRRSRFTPYYLGKNYRHWETIERMVVESLIGNDTLTLEEALEAIFGITHEEREVYWQT</sequence>
<evidence type="ECO:0000256" key="1">
    <source>
        <dbReference type="SAM" id="MobiDB-lite"/>
    </source>
</evidence>
<evidence type="ECO:0000313" key="2">
    <source>
        <dbReference type="EMBL" id="EGE04048.1"/>
    </source>
</evidence>
<feature type="region of interest" description="Disordered" evidence="1">
    <location>
        <begin position="241"/>
        <end position="278"/>
    </location>
</feature>